<evidence type="ECO:0000256" key="4">
    <source>
        <dbReference type="SAM" id="MobiDB-lite"/>
    </source>
</evidence>
<dbReference type="AlphaFoldDB" id="A0A8D0BPH0"/>
<dbReference type="InterPro" id="IPR018247">
    <property type="entry name" value="EF_Hand_1_Ca_BS"/>
</dbReference>
<dbReference type="PROSITE" id="PS50222">
    <property type="entry name" value="EF_HAND_2"/>
    <property type="match status" value="1"/>
</dbReference>
<feature type="domain" description="EF-hand" evidence="5">
    <location>
        <begin position="74"/>
        <end position="109"/>
    </location>
</feature>
<organism evidence="6 7">
    <name type="scientific">Salvator merianae</name>
    <name type="common">Argentine black and white tegu</name>
    <name type="synonym">Tupinambis merianae</name>
    <dbReference type="NCBI Taxonomy" id="96440"/>
    <lineage>
        <taxon>Eukaryota</taxon>
        <taxon>Metazoa</taxon>
        <taxon>Chordata</taxon>
        <taxon>Craniata</taxon>
        <taxon>Vertebrata</taxon>
        <taxon>Euteleostomi</taxon>
        <taxon>Lepidosauria</taxon>
        <taxon>Squamata</taxon>
        <taxon>Bifurcata</taxon>
        <taxon>Unidentata</taxon>
        <taxon>Episquamata</taxon>
        <taxon>Laterata</taxon>
        <taxon>Teiioidea</taxon>
        <taxon>Teiidae</taxon>
        <taxon>Salvator</taxon>
    </lineage>
</organism>
<dbReference type="OMA" id="DKPSLYI"/>
<dbReference type="PROSITE" id="PS00018">
    <property type="entry name" value="EF_HAND_1"/>
    <property type="match status" value="1"/>
</dbReference>
<protein>
    <submittedName>
        <fullName evidence="6">EF-hand calcium binding domain 3</fullName>
    </submittedName>
</protein>
<dbReference type="CDD" id="cd00051">
    <property type="entry name" value="EFh"/>
    <property type="match status" value="1"/>
</dbReference>
<feature type="region of interest" description="Disordered" evidence="4">
    <location>
        <begin position="354"/>
        <end position="382"/>
    </location>
</feature>
<dbReference type="InterPro" id="IPR011992">
    <property type="entry name" value="EF-hand-dom_pair"/>
</dbReference>
<keyword evidence="2" id="KW-0677">Repeat</keyword>
<name>A0A8D0BPH0_SALMN</name>
<dbReference type="GeneTree" id="ENSGT00940000161358"/>
<evidence type="ECO:0000256" key="3">
    <source>
        <dbReference type="ARBA" id="ARBA00022837"/>
    </source>
</evidence>
<dbReference type="Proteomes" id="UP000694421">
    <property type="component" value="Unplaced"/>
</dbReference>
<dbReference type="PANTHER" id="PTHR22656:SF1">
    <property type="entry name" value="EF-HAND CALCIUM-BINDING DOMAIN-CONTAINING PROTEIN 13"/>
    <property type="match status" value="1"/>
</dbReference>
<dbReference type="Gene3D" id="1.10.238.10">
    <property type="entry name" value="EF-hand"/>
    <property type="match status" value="1"/>
</dbReference>
<sequence length="382" mass="43556">MTVGRPMQCARAIRSARSGPFAQLCMHSQCIALPWLLQHQRAFRDAYNTFSKDLEGNIDLPALEATAQTLGISLTEEEAFDELAYADTDGDGKVNFTDFLNIITDNKRFIQAVGEKKDNSCCFLMDSPGILFFELLSKLVETAVLPRKTTTTIVSYYRQKFLESTSKKAWLSDSFTDGKRRSKTEGLKKSKSTSAAAYTGVARICVMKDKDLQAYVEQLRAHTAPSDSPYSQVPIFPLIPNRDGMISGKPKKDIHKLEALRRMEPVSSFEDHFFHKNRWIKQEVREVKKVTDNYKKAIALRERNKSLKLWRRLRGAEIGVDTGNPSFYQTFSTYTWSWNVCQELLTPRELQQYDREHPSTCQPSMPTDKYGRAAGSQKQSKK</sequence>
<dbReference type="PANTHER" id="PTHR22656">
    <property type="entry name" value="EF-HAND CALCIUM-BINDING DOMAIN-CONTAINING PROTEIN 13"/>
    <property type="match status" value="1"/>
</dbReference>
<reference evidence="6" key="2">
    <citation type="submission" date="2025-09" db="UniProtKB">
        <authorList>
            <consortium name="Ensembl"/>
        </authorList>
    </citation>
    <scope>IDENTIFICATION</scope>
</reference>
<evidence type="ECO:0000259" key="5">
    <source>
        <dbReference type="PROSITE" id="PS50222"/>
    </source>
</evidence>
<evidence type="ECO:0000256" key="2">
    <source>
        <dbReference type="ARBA" id="ARBA00022737"/>
    </source>
</evidence>
<dbReference type="Pfam" id="PF13833">
    <property type="entry name" value="EF-hand_8"/>
    <property type="match status" value="1"/>
</dbReference>
<dbReference type="Ensembl" id="ENSSMRT00000010645.1">
    <property type="protein sequence ID" value="ENSSMRP00000009140.1"/>
    <property type="gene ID" value="ENSSMRG00000007283.1"/>
</dbReference>
<evidence type="ECO:0000313" key="6">
    <source>
        <dbReference type="Ensembl" id="ENSSMRP00000009140.1"/>
    </source>
</evidence>
<accession>A0A8D0BPH0</accession>
<keyword evidence="1" id="KW-0479">Metal-binding</keyword>
<evidence type="ECO:0000313" key="7">
    <source>
        <dbReference type="Proteomes" id="UP000694421"/>
    </source>
</evidence>
<dbReference type="SUPFAM" id="SSF47473">
    <property type="entry name" value="EF-hand"/>
    <property type="match status" value="1"/>
</dbReference>
<evidence type="ECO:0000256" key="1">
    <source>
        <dbReference type="ARBA" id="ARBA00022723"/>
    </source>
</evidence>
<reference evidence="6" key="1">
    <citation type="submission" date="2025-08" db="UniProtKB">
        <authorList>
            <consortium name="Ensembl"/>
        </authorList>
    </citation>
    <scope>IDENTIFICATION</scope>
</reference>
<keyword evidence="3" id="KW-0106">Calcium</keyword>
<proteinExistence type="predicted"/>
<dbReference type="InterPro" id="IPR002048">
    <property type="entry name" value="EF_hand_dom"/>
</dbReference>
<dbReference type="GO" id="GO:0005509">
    <property type="term" value="F:calcium ion binding"/>
    <property type="evidence" value="ECO:0007669"/>
    <property type="project" value="InterPro"/>
</dbReference>
<keyword evidence="7" id="KW-1185">Reference proteome</keyword>